<keyword evidence="2" id="KW-0472">Membrane</keyword>
<name>A0ABP5H6Q6_9ACTN</name>
<gene>
    <name evidence="3" type="ORF">GCM10009839_89730</name>
</gene>
<accession>A0ABP5H6Q6</accession>
<reference evidence="4" key="1">
    <citation type="journal article" date="2019" name="Int. J. Syst. Evol. Microbiol.">
        <title>The Global Catalogue of Microorganisms (GCM) 10K type strain sequencing project: providing services to taxonomists for standard genome sequencing and annotation.</title>
        <authorList>
            <consortium name="The Broad Institute Genomics Platform"/>
            <consortium name="The Broad Institute Genome Sequencing Center for Infectious Disease"/>
            <person name="Wu L."/>
            <person name="Ma J."/>
        </authorList>
    </citation>
    <scope>NUCLEOTIDE SEQUENCE [LARGE SCALE GENOMIC DNA]</scope>
    <source>
        <strain evidence="4">JCM 16014</strain>
    </source>
</reference>
<evidence type="ECO:0000256" key="1">
    <source>
        <dbReference type="SAM" id="MobiDB-lite"/>
    </source>
</evidence>
<evidence type="ECO:0000313" key="4">
    <source>
        <dbReference type="Proteomes" id="UP001500751"/>
    </source>
</evidence>
<keyword evidence="2" id="KW-0812">Transmembrane</keyword>
<dbReference type="EMBL" id="BAAAQN010000095">
    <property type="protein sequence ID" value="GAA2064302.1"/>
    <property type="molecule type" value="Genomic_DNA"/>
</dbReference>
<keyword evidence="2" id="KW-1133">Transmembrane helix</keyword>
<evidence type="ECO:0000256" key="2">
    <source>
        <dbReference type="SAM" id="Phobius"/>
    </source>
</evidence>
<dbReference type="Proteomes" id="UP001500751">
    <property type="component" value="Unassembled WGS sequence"/>
</dbReference>
<proteinExistence type="predicted"/>
<feature type="transmembrane region" description="Helical" evidence="2">
    <location>
        <begin position="53"/>
        <end position="81"/>
    </location>
</feature>
<comment type="caution">
    <text evidence="3">The sequence shown here is derived from an EMBL/GenBank/DDBJ whole genome shotgun (WGS) entry which is preliminary data.</text>
</comment>
<organism evidence="3 4">
    <name type="scientific">Catenulispora yoronensis</name>
    <dbReference type="NCBI Taxonomy" id="450799"/>
    <lineage>
        <taxon>Bacteria</taxon>
        <taxon>Bacillati</taxon>
        <taxon>Actinomycetota</taxon>
        <taxon>Actinomycetes</taxon>
        <taxon>Catenulisporales</taxon>
        <taxon>Catenulisporaceae</taxon>
        <taxon>Catenulispora</taxon>
    </lineage>
</organism>
<feature type="transmembrane region" description="Helical" evidence="2">
    <location>
        <begin position="368"/>
        <end position="397"/>
    </location>
</feature>
<evidence type="ECO:0000313" key="3">
    <source>
        <dbReference type="EMBL" id="GAA2064302.1"/>
    </source>
</evidence>
<keyword evidence="4" id="KW-1185">Reference proteome</keyword>
<protein>
    <submittedName>
        <fullName evidence="3">Uncharacterized protein</fullName>
    </submittedName>
</protein>
<sequence length="461" mass="50531">MLLNLLPGVRRLRAPLAAGYLWLAAAWIGLGGADLDLRGSTAGRSLLAASRAAGVTATIGSLTFTAYIIGIASIAVTDGLLSRRDRKSRHFSIDRPMNELYDKKFEIFYREKKMEEARSSAELLKVHASQISALIDSAIDKVENVSETAFTDFMEGDSLDFPCDYEGVSEPSLLGATTSLMVEARRAIMALSETVDNIEENLPPSIIKRINEVVRHGRYTIFTRWLSRRYRRLLPSERILKIALKHTQLRESDYLELLVTSSRIDGFTAVKTFSDHLKGLRDPIDVDSESDPSSGPAKALVDSLDGPFGSILASHLPRYRVCLEIMDRLDSEFEVIRRSRGTTTPDVLSEIDQIDSEAQFRAGISAPLFAVAIAAAIGFSIWFSALAALAVILALLAGKEAGDANHLIVDFIQVKAIAPEILGRPAAQDKESTGTRTTPEGPSRKKKSFSFSIPSMCKKVN</sequence>
<feature type="transmembrane region" description="Helical" evidence="2">
    <location>
        <begin position="12"/>
        <end position="33"/>
    </location>
</feature>
<feature type="region of interest" description="Disordered" evidence="1">
    <location>
        <begin position="425"/>
        <end position="461"/>
    </location>
</feature>